<evidence type="ECO:0000256" key="8">
    <source>
        <dbReference type="ARBA" id="ARBA00047883"/>
    </source>
</evidence>
<keyword evidence="4 9" id="KW-0460">Magnesium</keyword>
<feature type="binding site" evidence="9">
    <location>
        <position position="331"/>
    </location>
    <ligand>
        <name>2-[(2R,5Z)-2-carboxy-4-methylthiazol-5(2H)-ylidene]ethyl phosphate</name>
        <dbReference type="ChEBI" id="CHEBI:62899"/>
    </ligand>
</feature>
<evidence type="ECO:0000259" key="13">
    <source>
        <dbReference type="Pfam" id="PF17792"/>
    </source>
</evidence>
<dbReference type="Pfam" id="PF17792">
    <property type="entry name" value="ThiD2"/>
    <property type="match status" value="1"/>
</dbReference>
<evidence type="ECO:0000256" key="6">
    <source>
        <dbReference type="ARBA" id="ARBA00047334"/>
    </source>
</evidence>
<evidence type="ECO:0000313" key="14">
    <source>
        <dbReference type="EMBL" id="QDS85910.1"/>
    </source>
</evidence>
<dbReference type="Proteomes" id="UP000319557">
    <property type="component" value="Chromosome"/>
</dbReference>
<feature type="domain" description="ThiD2" evidence="13">
    <location>
        <begin position="36"/>
        <end position="158"/>
    </location>
</feature>
<dbReference type="GO" id="GO:0004789">
    <property type="term" value="F:thiamine-phosphate diphosphorylase activity"/>
    <property type="evidence" value="ECO:0007669"/>
    <property type="project" value="UniProtKB-UniRule"/>
</dbReference>
<feature type="binding site" evidence="9">
    <location>
        <position position="275"/>
    </location>
    <ligand>
        <name>4-amino-2-methyl-5-(diphosphooxymethyl)pyrimidine</name>
        <dbReference type="ChEBI" id="CHEBI:57841"/>
    </ligand>
</feature>
<comment type="caution">
    <text evidence="9">Lacks conserved residue(s) required for the propagation of feature annotation.</text>
</comment>
<dbReference type="NCBIfam" id="TIGR00693">
    <property type="entry name" value="thiE"/>
    <property type="match status" value="1"/>
</dbReference>
<evidence type="ECO:0000256" key="3">
    <source>
        <dbReference type="ARBA" id="ARBA00022723"/>
    </source>
</evidence>
<accession>A0A517LTF7</accession>
<dbReference type="PANTHER" id="PTHR20857">
    <property type="entry name" value="THIAMINE-PHOSPHATE PYROPHOSPHORYLASE"/>
    <property type="match status" value="1"/>
</dbReference>
<name>A0A517LTF7_9BACT</name>
<dbReference type="PIRSF" id="PIRSF000512">
    <property type="entry name" value="TMP_PPase_Cyanobac_prd"/>
    <property type="match status" value="1"/>
</dbReference>
<keyword evidence="2 9" id="KW-0808">Transferase</keyword>
<dbReference type="GO" id="GO:0000287">
    <property type="term" value="F:magnesium ion binding"/>
    <property type="evidence" value="ECO:0007669"/>
    <property type="project" value="UniProtKB-UniRule"/>
</dbReference>
<dbReference type="GO" id="GO:0009228">
    <property type="term" value="P:thiamine biosynthetic process"/>
    <property type="evidence" value="ECO:0007669"/>
    <property type="project" value="UniProtKB-KW"/>
</dbReference>
<evidence type="ECO:0000313" key="15">
    <source>
        <dbReference type="Proteomes" id="UP000319557"/>
    </source>
</evidence>
<dbReference type="CDD" id="cd00564">
    <property type="entry name" value="TMP_TenI"/>
    <property type="match status" value="1"/>
</dbReference>
<keyword evidence="5 9" id="KW-0784">Thiamine biosynthesis</keyword>
<evidence type="ECO:0000256" key="2">
    <source>
        <dbReference type="ARBA" id="ARBA00022679"/>
    </source>
</evidence>
<feature type="binding site" evidence="9">
    <location>
        <position position="304"/>
    </location>
    <ligand>
        <name>4-amino-2-methyl-5-(diphosphooxymethyl)pyrimidine</name>
        <dbReference type="ChEBI" id="CHEBI:57841"/>
    </ligand>
</feature>
<feature type="binding site" evidence="9">
    <location>
        <position position="237"/>
    </location>
    <ligand>
        <name>Mg(2+)</name>
        <dbReference type="ChEBI" id="CHEBI:18420"/>
    </ligand>
</feature>
<evidence type="ECO:0000256" key="11">
    <source>
        <dbReference type="RuleBase" id="RU004253"/>
    </source>
</evidence>
<dbReference type="AlphaFoldDB" id="A0A517LTF7"/>
<evidence type="ECO:0000256" key="4">
    <source>
        <dbReference type="ARBA" id="ARBA00022842"/>
    </source>
</evidence>
<keyword evidence="3 9" id="KW-0479">Metal-binding</keyword>
<dbReference type="Gene3D" id="3.20.20.70">
    <property type="entry name" value="Aldolase class I"/>
    <property type="match status" value="1"/>
</dbReference>
<organism evidence="14 15">
    <name type="scientific">Rosistilla ulvae</name>
    <dbReference type="NCBI Taxonomy" id="1930277"/>
    <lineage>
        <taxon>Bacteria</taxon>
        <taxon>Pseudomonadati</taxon>
        <taxon>Planctomycetota</taxon>
        <taxon>Planctomycetia</taxon>
        <taxon>Pirellulales</taxon>
        <taxon>Pirellulaceae</taxon>
        <taxon>Rosistilla</taxon>
    </lineage>
</organism>
<evidence type="ECO:0000256" key="10">
    <source>
        <dbReference type="RuleBase" id="RU003826"/>
    </source>
</evidence>
<comment type="similarity">
    <text evidence="9 10">Belongs to the thiamine-phosphate synthase family.</text>
</comment>
<evidence type="ECO:0000259" key="12">
    <source>
        <dbReference type="Pfam" id="PF02581"/>
    </source>
</evidence>
<dbReference type="KEGG" id="ruv:EC9_00680"/>
<gene>
    <name evidence="9 14" type="primary">thiE</name>
    <name evidence="14" type="ORF">EC9_00680</name>
</gene>
<dbReference type="Pfam" id="PF02581">
    <property type="entry name" value="TMP-TENI"/>
    <property type="match status" value="1"/>
</dbReference>
<comment type="catalytic activity">
    <reaction evidence="8 9 10">
        <text>2-[(2R,5Z)-2-carboxy-4-methylthiazol-5(2H)-ylidene]ethyl phosphate + 4-amino-2-methyl-5-(diphosphooxymethyl)pyrimidine + 2 H(+) = thiamine phosphate + CO2 + diphosphate</text>
        <dbReference type="Rhea" id="RHEA:47844"/>
        <dbReference type="ChEBI" id="CHEBI:15378"/>
        <dbReference type="ChEBI" id="CHEBI:16526"/>
        <dbReference type="ChEBI" id="CHEBI:33019"/>
        <dbReference type="ChEBI" id="CHEBI:37575"/>
        <dbReference type="ChEBI" id="CHEBI:57841"/>
        <dbReference type="ChEBI" id="CHEBI:62899"/>
        <dbReference type="EC" id="2.5.1.3"/>
    </reaction>
</comment>
<dbReference type="InterPro" id="IPR041397">
    <property type="entry name" value="ThiD2"/>
</dbReference>
<protein>
    <recommendedName>
        <fullName evidence="9">Thiamine-phosphate synthase</fullName>
        <shortName evidence="9">TP synthase</shortName>
        <shortName evidence="9">TPS</shortName>
        <ecNumber evidence="9">2.5.1.3</ecNumber>
    </recommendedName>
    <alternativeName>
        <fullName evidence="9">Thiamine-phosphate pyrophosphorylase</fullName>
        <shortName evidence="9">TMP pyrophosphorylase</shortName>
        <shortName evidence="9">TMP-PPase</shortName>
    </alternativeName>
</protein>
<keyword evidence="15" id="KW-1185">Reference proteome</keyword>
<dbReference type="EC" id="2.5.1.3" evidence="9"/>
<dbReference type="GO" id="GO:0005737">
    <property type="term" value="C:cytoplasm"/>
    <property type="evidence" value="ECO:0007669"/>
    <property type="project" value="TreeGrafter"/>
</dbReference>
<feature type="binding site" evidence="9">
    <location>
        <position position="236"/>
    </location>
    <ligand>
        <name>4-amino-2-methyl-5-(diphosphooxymethyl)pyrimidine</name>
        <dbReference type="ChEBI" id="CHEBI:57841"/>
    </ligand>
</feature>
<feature type="binding site" evidence="9">
    <location>
        <position position="256"/>
    </location>
    <ligand>
        <name>Mg(2+)</name>
        <dbReference type="ChEBI" id="CHEBI:18420"/>
    </ligand>
</feature>
<dbReference type="InterPro" id="IPR016229">
    <property type="entry name" value="TMP_synthase_cyanobac_bac"/>
</dbReference>
<feature type="domain" description="Thiamine phosphate synthase/TenI" evidence="12">
    <location>
        <begin position="175"/>
        <end position="354"/>
    </location>
</feature>
<evidence type="ECO:0000256" key="1">
    <source>
        <dbReference type="ARBA" id="ARBA00005165"/>
    </source>
</evidence>
<feature type="binding site" evidence="9">
    <location>
        <begin position="204"/>
        <end position="208"/>
    </location>
    <ligand>
        <name>4-amino-2-methyl-5-(diphosphooxymethyl)pyrimidine</name>
        <dbReference type="ChEBI" id="CHEBI:57841"/>
    </ligand>
</feature>
<dbReference type="InterPro" id="IPR036206">
    <property type="entry name" value="ThiamineP_synth_sf"/>
</dbReference>
<dbReference type="InterPro" id="IPR013785">
    <property type="entry name" value="Aldolase_TIM"/>
</dbReference>
<dbReference type="PANTHER" id="PTHR20857:SF15">
    <property type="entry name" value="THIAMINE-PHOSPHATE SYNTHASE"/>
    <property type="match status" value="1"/>
</dbReference>
<reference evidence="14 15" key="1">
    <citation type="submission" date="2019-02" db="EMBL/GenBank/DDBJ databases">
        <title>Deep-cultivation of Planctomycetes and their phenomic and genomic characterization uncovers novel biology.</title>
        <authorList>
            <person name="Wiegand S."/>
            <person name="Jogler M."/>
            <person name="Boedeker C."/>
            <person name="Pinto D."/>
            <person name="Vollmers J."/>
            <person name="Rivas-Marin E."/>
            <person name="Kohn T."/>
            <person name="Peeters S.H."/>
            <person name="Heuer A."/>
            <person name="Rast P."/>
            <person name="Oberbeckmann S."/>
            <person name="Bunk B."/>
            <person name="Jeske O."/>
            <person name="Meyerdierks A."/>
            <person name="Storesund J.E."/>
            <person name="Kallscheuer N."/>
            <person name="Luecker S."/>
            <person name="Lage O.M."/>
            <person name="Pohl T."/>
            <person name="Merkel B.J."/>
            <person name="Hornburger P."/>
            <person name="Mueller R.-W."/>
            <person name="Bruemmer F."/>
            <person name="Labrenz M."/>
            <person name="Spormann A.M."/>
            <person name="Op den Camp H."/>
            <person name="Overmann J."/>
            <person name="Amann R."/>
            <person name="Jetten M.S.M."/>
            <person name="Mascher T."/>
            <person name="Medema M.H."/>
            <person name="Devos D.P."/>
            <person name="Kaster A.-K."/>
            <person name="Ovreas L."/>
            <person name="Rohde M."/>
            <person name="Galperin M.Y."/>
            <person name="Jogler C."/>
        </authorList>
    </citation>
    <scope>NUCLEOTIDE SEQUENCE [LARGE SCALE GENOMIC DNA]</scope>
    <source>
        <strain evidence="14 15">EC9</strain>
    </source>
</reference>
<comment type="function">
    <text evidence="9">Condenses 4-methyl-5-(beta-hydroxyethyl)thiazole monophosphate (THZ-P) and 2-methyl-4-amino-5-hydroxymethyl pyrimidine pyrophosphate (HMP-PP) to form thiamine monophosphate (TMP).</text>
</comment>
<comment type="cofactor">
    <cofactor evidence="9">
        <name>Mg(2+)</name>
        <dbReference type="ChEBI" id="CHEBI:18420"/>
    </cofactor>
    <text evidence="9">Binds 1 Mg(2+) ion per subunit.</text>
</comment>
<sequence>MERCGFSGREKTEAIASVWEHKGMDGKESTPSGVWRILDASLNRASEGLRTIEEYARFVLGDPQLSEQLKQLRHQTATAAEGMPRLQLLAARDTPGDVGTAIETPTETERVDALAVAIAAAARVQQSLRCLEEYGKIVDSGIGRAFEACRYRSYTLFATLEQLSQRRDRLADCQLYVLVDGGDSIEAMTVTIAELAEAGADLIQLRDKRLNDRELYEHAAAAAATLRPSRCLFIVNDRPDIAAAVHADGVHVGQDELPATVVRQIIGPERLLGVSTHCVAQVEQAVSDGADYIGCGPTFPSGTKSFEAFPGTDFLRDAAATTTLPAFAIGGIGAENLAYVIEAGFSRVAVAGAITRSESPAAMVTELKQRLLRQDESTNR</sequence>
<feature type="binding site" evidence="9">
    <location>
        <begin position="301"/>
        <end position="303"/>
    </location>
    <ligand>
        <name>2-[(2R,5Z)-2-carboxy-4-methylthiazol-5(2H)-ylidene]ethyl phosphate</name>
        <dbReference type="ChEBI" id="CHEBI:62899"/>
    </ligand>
</feature>
<dbReference type="HAMAP" id="MF_00097">
    <property type="entry name" value="TMP_synthase"/>
    <property type="match status" value="1"/>
</dbReference>
<dbReference type="GO" id="GO:0009229">
    <property type="term" value="P:thiamine diphosphate biosynthetic process"/>
    <property type="evidence" value="ECO:0007669"/>
    <property type="project" value="UniProtKB-UniRule"/>
</dbReference>
<dbReference type="InterPro" id="IPR034291">
    <property type="entry name" value="TMP_synthase"/>
</dbReference>
<comment type="catalytic activity">
    <reaction evidence="7 9 10">
        <text>2-(2-carboxy-4-methylthiazol-5-yl)ethyl phosphate + 4-amino-2-methyl-5-(diphosphooxymethyl)pyrimidine + 2 H(+) = thiamine phosphate + CO2 + diphosphate</text>
        <dbReference type="Rhea" id="RHEA:47848"/>
        <dbReference type="ChEBI" id="CHEBI:15378"/>
        <dbReference type="ChEBI" id="CHEBI:16526"/>
        <dbReference type="ChEBI" id="CHEBI:33019"/>
        <dbReference type="ChEBI" id="CHEBI:37575"/>
        <dbReference type="ChEBI" id="CHEBI:57841"/>
        <dbReference type="ChEBI" id="CHEBI:62890"/>
        <dbReference type="EC" id="2.5.1.3"/>
    </reaction>
</comment>
<comment type="pathway">
    <text evidence="1 9 11">Cofactor biosynthesis; thiamine diphosphate biosynthesis; thiamine phosphate from 4-amino-2-methyl-5-diphosphomethylpyrimidine and 4-methyl-5-(2-phosphoethyl)-thiazole: step 1/1.</text>
</comment>
<proteinExistence type="inferred from homology"/>
<dbReference type="NCBIfam" id="NF002727">
    <property type="entry name" value="PRK02615.1"/>
    <property type="match status" value="1"/>
</dbReference>
<evidence type="ECO:0000256" key="7">
    <source>
        <dbReference type="ARBA" id="ARBA00047851"/>
    </source>
</evidence>
<evidence type="ECO:0000256" key="9">
    <source>
        <dbReference type="HAMAP-Rule" id="MF_00097"/>
    </source>
</evidence>
<dbReference type="UniPathway" id="UPA00060">
    <property type="reaction ID" value="UER00141"/>
</dbReference>
<dbReference type="SUPFAM" id="SSF51391">
    <property type="entry name" value="Thiamin phosphate synthase"/>
    <property type="match status" value="1"/>
</dbReference>
<comment type="catalytic activity">
    <reaction evidence="6 9 10">
        <text>4-methyl-5-(2-phosphooxyethyl)-thiazole + 4-amino-2-methyl-5-(diphosphooxymethyl)pyrimidine + H(+) = thiamine phosphate + diphosphate</text>
        <dbReference type="Rhea" id="RHEA:22328"/>
        <dbReference type="ChEBI" id="CHEBI:15378"/>
        <dbReference type="ChEBI" id="CHEBI:33019"/>
        <dbReference type="ChEBI" id="CHEBI:37575"/>
        <dbReference type="ChEBI" id="CHEBI:57841"/>
        <dbReference type="ChEBI" id="CHEBI:58296"/>
        <dbReference type="EC" id="2.5.1.3"/>
    </reaction>
</comment>
<evidence type="ECO:0000256" key="5">
    <source>
        <dbReference type="ARBA" id="ARBA00022977"/>
    </source>
</evidence>
<dbReference type="EMBL" id="CP036261">
    <property type="protein sequence ID" value="QDS85910.1"/>
    <property type="molecule type" value="Genomic_DNA"/>
</dbReference>
<dbReference type="InterPro" id="IPR022998">
    <property type="entry name" value="ThiamineP_synth_TenI"/>
</dbReference>